<dbReference type="InterPro" id="IPR001129">
    <property type="entry name" value="Membr-assoc_MAPEG"/>
</dbReference>
<evidence type="ECO:0000256" key="1">
    <source>
        <dbReference type="ARBA" id="ARBA00003701"/>
    </source>
</evidence>
<dbReference type="OrthoDB" id="193139at2759"/>
<protein>
    <recommendedName>
        <fullName evidence="15">Microsomal glutathione S-transferase 1</fullName>
        <ecNumber evidence="5">2.5.1.18</ecNumber>
    </recommendedName>
</protein>
<evidence type="ECO:0000313" key="18">
    <source>
        <dbReference type="EMBL" id="RZC37778.1"/>
    </source>
</evidence>
<keyword evidence="10 17" id="KW-1133">Transmembrane helix</keyword>
<evidence type="ECO:0000256" key="8">
    <source>
        <dbReference type="ARBA" id="ARBA00022787"/>
    </source>
</evidence>
<keyword evidence="6 18" id="KW-0808">Transferase</keyword>
<dbReference type="FunFam" id="1.20.120.550:FF:000002">
    <property type="entry name" value="Microsomal glutathione S-transferase 1"/>
    <property type="match status" value="1"/>
</dbReference>
<proteinExistence type="inferred from homology"/>
<comment type="caution">
    <text evidence="18">The sequence shown here is derived from an EMBL/GenBank/DDBJ whole genome shotgun (WGS) entry which is preliminary data.</text>
</comment>
<evidence type="ECO:0000256" key="7">
    <source>
        <dbReference type="ARBA" id="ARBA00022692"/>
    </source>
</evidence>
<keyword evidence="11" id="KW-0007">Acetylation</keyword>
<evidence type="ECO:0000256" key="5">
    <source>
        <dbReference type="ARBA" id="ARBA00012452"/>
    </source>
</evidence>
<comment type="subcellular location">
    <subcellularLocation>
        <location evidence="3">Endoplasmic reticulum membrane</location>
        <topology evidence="3">Multi-pass membrane protein</topology>
    </subcellularLocation>
    <subcellularLocation>
        <location evidence="2">Mitochondrion outer membrane</location>
    </subcellularLocation>
</comment>
<comment type="catalytic activity">
    <reaction evidence="16">
        <text>RX + glutathione = an S-substituted glutathione + a halide anion + H(+)</text>
        <dbReference type="Rhea" id="RHEA:16437"/>
        <dbReference type="ChEBI" id="CHEBI:15378"/>
        <dbReference type="ChEBI" id="CHEBI:16042"/>
        <dbReference type="ChEBI" id="CHEBI:17792"/>
        <dbReference type="ChEBI" id="CHEBI:57925"/>
        <dbReference type="ChEBI" id="CHEBI:90779"/>
        <dbReference type="EC" id="2.5.1.18"/>
    </reaction>
    <physiologicalReaction direction="left-to-right" evidence="16">
        <dbReference type="Rhea" id="RHEA:16438"/>
    </physiologicalReaction>
</comment>
<dbReference type="GO" id="GO:0005741">
    <property type="term" value="C:mitochondrial outer membrane"/>
    <property type="evidence" value="ECO:0007669"/>
    <property type="project" value="UniProtKB-SubCell"/>
</dbReference>
<dbReference type="InterPro" id="IPR023352">
    <property type="entry name" value="MAPEG-like_dom_sf"/>
</dbReference>
<evidence type="ECO:0000313" key="19">
    <source>
        <dbReference type="Proteomes" id="UP000292052"/>
    </source>
</evidence>
<evidence type="ECO:0000256" key="12">
    <source>
        <dbReference type="ARBA" id="ARBA00023128"/>
    </source>
</evidence>
<evidence type="ECO:0000256" key="11">
    <source>
        <dbReference type="ARBA" id="ARBA00022990"/>
    </source>
</evidence>
<comment type="similarity">
    <text evidence="4">Belongs to the MAPEG family.</text>
</comment>
<dbReference type="SUPFAM" id="SSF161084">
    <property type="entry name" value="MAPEG domain-like"/>
    <property type="match status" value="1"/>
</dbReference>
<feature type="transmembrane region" description="Helical" evidence="17">
    <location>
        <begin position="102"/>
        <end position="128"/>
    </location>
</feature>
<dbReference type="EC" id="2.5.1.18" evidence="5"/>
<dbReference type="STRING" id="1661398.A0A482VZH0"/>
<evidence type="ECO:0000256" key="13">
    <source>
        <dbReference type="ARBA" id="ARBA00023136"/>
    </source>
</evidence>
<keyword evidence="9" id="KW-0256">Endoplasmic reticulum</keyword>
<dbReference type="PANTHER" id="PTHR10689">
    <property type="entry name" value="MICROSOMAL GLUTATHIONE S-TRANSFERASE 1"/>
    <property type="match status" value="1"/>
</dbReference>
<comment type="subunit">
    <text evidence="14">Homotrimer; The trimer binds only one molecule of glutathione.</text>
</comment>
<dbReference type="Gene3D" id="1.20.120.550">
    <property type="entry name" value="Membrane associated eicosanoid/glutathione metabolism-like domain"/>
    <property type="match status" value="1"/>
</dbReference>
<keyword evidence="19" id="KW-1185">Reference proteome</keyword>
<keyword evidence="8" id="KW-1000">Mitochondrion outer membrane</keyword>
<feature type="non-terminal residue" evidence="18">
    <location>
        <position position="146"/>
    </location>
</feature>
<dbReference type="GO" id="GO:0004364">
    <property type="term" value="F:glutathione transferase activity"/>
    <property type="evidence" value="ECO:0007669"/>
    <property type="project" value="UniProtKB-EC"/>
</dbReference>
<keyword evidence="7 17" id="KW-0812">Transmembrane</keyword>
<evidence type="ECO:0000256" key="14">
    <source>
        <dbReference type="ARBA" id="ARBA00038540"/>
    </source>
</evidence>
<evidence type="ECO:0000256" key="4">
    <source>
        <dbReference type="ARBA" id="ARBA00010459"/>
    </source>
</evidence>
<dbReference type="GO" id="GO:0005789">
    <property type="term" value="C:endoplasmic reticulum membrane"/>
    <property type="evidence" value="ECO:0007669"/>
    <property type="project" value="UniProtKB-SubCell"/>
</dbReference>
<comment type="function">
    <text evidence="1">Conjugation of reduced glutathione to a wide number of exogenous and endogenous hydrophobic electrophiles.</text>
</comment>
<dbReference type="EMBL" id="QDEB01049496">
    <property type="protein sequence ID" value="RZC37778.1"/>
    <property type="molecule type" value="Genomic_DNA"/>
</dbReference>
<dbReference type="PANTHER" id="PTHR10689:SF6">
    <property type="entry name" value="MICROSOMAL GLUTATHIONE S-TRANSFERASE 1"/>
    <property type="match status" value="1"/>
</dbReference>
<keyword evidence="13 17" id="KW-0472">Membrane</keyword>
<keyword evidence="12" id="KW-0496">Mitochondrion</keyword>
<evidence type="ECO:0000256" key="6">
    <source>
        <dbReference type="ARBA" id="ARBA00022679"/>
    </source>
</evidence>
<evidence type="ECO:0000256" key="16">
    <source>
        <dbReference type="ARBA" id="ARBA00049385"/>
    </source>
</evidence>
<gene>
    <name evidence="18" type="ORF">BDFB_010886</name>
</gene>
<evidence type="ECO:0000256" key="3">
    <source>
        <dbReference type="ARBA" id="ARBA00004477"/>
    </source>
</evidence>
<reference evidence="18 19" key="1">
    <citation type="submission" date="2017-03" db="EMBL/GenBank/DDBJ databases">
        <title>Genome of the blue death feigning beetle - Asbolus verrucosus.</title>
        <authorList>
            <person name="Rider S.D."/>
        </authorList>
    </citation>
    <scope>NUCLEOTIDE SEQUENCE [LARGE SCALE GENOMIC DNA]</scope>
    <source>
        <strain evidence="18">Butters</strain>
        <tissue evidence="18">Head and leg muscle</tissue>
    </source>
</reference>
<dbReference type="Pfam" id="PF01124">
    <property type="entry name" value="MAPEG"/>
    <property type="match status" value="1"/>
</dbReference>
<dbReference type="AlphaFoldDB" id="A0A482VZH0"/>
<sequence>MQNTTNSMSSEAILTLKNPIFCVYLICSCLLVIKMMIVSLLTIYKRLVHKAYLSPEDADFNKGQVAVHTAVERIRRAHLNDLENIPIFWTAGFAYLWTKPNIILAFTMYFGFTIVRIFHTIIYTILVVPQPSRAILFFSGFLITGY</sequence>
<organism evidence="18 19">
    <name type="scientific">Asbolus verrucosus</name>
    <name type="common">Desert ironclad beetle</name>
    <dbReference type="NCBI Taxonomy" id="1661398"/>
    <lineage>
        <taxon>Eukaryota</taxon>
        <taxon>Metazoa</taxon>
        <taxon>Ecdysozoa</taxon>
        <taxon>Arthropoda</taxon>
        <taxon>Hexapoda</taxon>
        <taxon>Insecta</taxon>
        <taxon>Pterygota</taxon>
        <taxon>Neoptera</taxon>
        <taxon>Endopterygota</taxon>
        <taxon>Coleoptera</taxon>
        <taxon>Polyphaga</taxon>
        <taxon>Cucujiformia</taxon>
        <taxon>Tenebrionidae</taxon>
        <taxon>Pimeliinae</taxon>
        <taxon>Asbolus</taxon>
    </lineage>
</organism>
<evidence type="ECO:0000256" key="2">
    <source>
        <dbReference type="ARBA" id="ARBA00004294"/>
    </source>
</evidence>
<name>A0A482VZH0_ASBVE</name>
<dbReference type="Proteomes" id="UP000292052">
    <property type="component" value="Unassembled WGS sequence"/>
</dbReference>
<evidence type="ECO:0000256" key="9">
    <source>
        <dbReference type="ARBA" id="ARBA00022824"/>
    </source>
</evidence>
<dbReference type="InterPro" id="IPR040162">
    <property type="entry name" value="MGST1-like"/>
</dbReference>
<evidence type="ECO:0000256" key="15">
    <source>
        <dbReference type="ARBA" id="ARBA00039397"/>
    </source>
</evidence>
<feature type="transmembrane region" description="Helical" evidence="17">
    <location>
        <begin position="21"/>
        <end position="44"/>
    </location>
</feature>
<evidence type="ECO:0000256" key="17">
    <source>
        <dbReference type="SAM" id="Phobius"/>
    </source>
</evidence>
<evidence type="ECO:0000256" key="10">
    <source>
        <dbReference type="ARBA" id="ARBA00022989"/>
    </source>
</evidence>
<accession>A0A482VZH0</accession>